<keyword evidence="1" id="KW-1133">Transmembrane helix</keyword>
<reference evidence="3" key="1">
    <citation type="submission" date="2016-10" db="EMBL/GenBank/DDBJ databases">
        <authorList>
            <person name="Varghese N."/>
            <person name="Submissions S."/>
        </authorList>
    </citation>
    <scope>NUCLEOTIDE SEQUENCE [LARGE SCALE GENOMIC DNA]</scope>
    <source>
        <strain evidence="3">CGMCC 1.10329</strain>
    </source>
</reference>
<dbReference type="EMBL" id="FOXI01000001">
    <property type="protein sequence ID" value="SFP03969.1"/>
    <property type="molecule type" value="Genomic_DNA"/>
</dbReference>
<keyword evidence="1" id="KW-0812">Transmembrane</keyword>
<organism evidence="2 3">
    <name type="scientific">Halolamina pelagica</name>
    <dbReference type="NCBI Taxonomy" id="699431"/>
    <lineage>
        <taxon>Archaea</taxon>
        <taxon>Methanobacteriati</taxon>
        <taxon>Methanobacteriota</taxon>
        <taxon>Stenosarchaea group</taxon>
        <taxon>Halobacteria</taxon>
        <taxon>Halobacteriales</taxon>
        <taxon>Haloferacaceae</taxon>
    </lineage>
</organism>
<feature type="transmembrane region" description="Helical" evidence="1">
    <location>
        <begin position="64"/>
        <end position="84"/>
    </location>
</feature>
<name>A0A1I5M365_9EURY</name>
<feature type="transmembrane region" description="Helical" evidence="1">
    <location>
        <begin position="12"/>
        <end position="44"/>
    </location>
</feature>
<sequence length="165" mass="17145">MSVYRTGHLGVALLVFAPIGYLFVAVGEPFAALVTGGAMLWLAMLPDLDHRIPGIPHRGPTHSLLFAVLVGVAFAGAGGLLADGVGVVDRARLTTFGFFVGFVAVGAHLLGDVLTPAGVNLFWPWGREFSLYLTRADNTIANYGLFLLGVFAVAAAGALALQGLP</sequence>
<dbReference type="AlphaFoldDB" id="A0A1I5M365"/>
<accession>A0A1I5M365</accession>
<evidence type="ECO:0000313" key="3">
    <source>
        <dbReference type="Proteomes" id="UP000183769"/>
    </source>
</evidence>
<dbReference type="InterPro" id="IPR007404">
    <property type="entry name" value="YdjM-like"/>
</dbReference>
<proteinExistence type="predicted"/>
<dbReference type="Pfam" id="PF04307">
    <property type="entry name" value="YdjM"/>
    <property type="match status" value="1"/>
</dbReference>
<dbReference type="Proteomes" id="UP000183769">
    <property type="component" value="Unassembled WGS sequence"/>
</dbReference>
<keyword evidence="1" id="KW-0472">Membrane</keyword>
<protein>
    <submittedName>
        <fullName evidence="2">Inner membrane protein</fullName>
    </submittedName>
</protein>
<feature type="transmembrane region" description="Helical" evidence="1">
    <location>
        <begin position="96"/>
        <end position="123"/>
    </location>
</feature>
<evidence type="ECO:0000256" key="1">
    <source>
        <dbReference type="SAM" id="Phobius"/>
    </source>
</evidence>
<evidence type="ECO:0000313" key="2">
    <source>
        <dbReference type="EMBL" id="SFP03969.1"/>
    </source>
</evidence>
<feature type="transmembrane region" description="Helical" evidence="1">
    <location>
        <begin position="143"/>
        <end position="161"/>
    </location>
</feature>
<gene>
    <name evidence="2" type="ORF">SAMN05216277_10178</name>
</gene>
<keyword evidence="3" id="KW-1185">Reference proteome</keyword>